<dbReference type="PROSITE" id="PS00671">
    <property type="entry name" value="D_2_HYDROXYACID_DH_3"/>
    <property type="match status" value="1"/>
</dbReference>
<keyword evidence="2" id="KW-0520">NAD</keyword>
<dbReference type="eggNOG" id="COG0111">
    <property type="taxonomic scope" value="Bacteria"/>
</dbReference>
<dbReference type="STRING" id="1184609.KILIM_025_00540"/>
<gene>
    <name evidence="4" type="ORF">KILIM_025_00540</name>
</gene>
<dbReference type="Pfam" id="PF02826">
    <property type="entry name" value="2-Hacid_dh_C"/>
    <property type="match status" value="1"/>
</dbReference>
<protein>
    <submittedName>
        <fullName evidence="4">Putative oxidoreductase</fullName>
    </submittedName>
</protein>
<dbReference type="OrthoDB" id="4324715at2"/>
<accession>K6WUE5</accession>
<dbReference type="CDD" id="cd12166">
    <property type="entry name" value="2-Hacid_dh_7"/>
    <property type="match status" value="1"/>
</dbReference>
<dbReference type="PANTHER" id="PTHR43333">
    <property type="entry name" value="2-HACID_DH_C DOMAIN-CONTAINING PROTEIN"/>
    <property type="match status" value="1"/>
</dbReference>
<dbReference type="InterPro" id="IPR036291">
    <property type="entry name" value="NAD(P)-bd_dom_sf"/>
</dbReference>
<dbReference type="PANTHER" id="PTHR43333:SF1">
    <property type="entry name" value="D-ISOMER SPECIFIC 2-HYDROXYACID DEHYDROGENASE NAD-BINDING DOMAIN-CONTAINING PROTEIN"/>
    <property type="match status" value="1"/>
</dbReference>
<dbReference type="InterPro" id="IPR029753">
    <property type="entry name" value="D-isomer_DH_CS"/>
</dbReference>
<dbReference type="Gene3D" id="3.40.50.720">
    <property type="entry name" value="NAD(P)-binding Rossmann-like Domain"/>
    <property type="match status" value="2"/>
</dbReference>
<evidence type="ECO:0000313" key="4">
    <source>
        <dbReference type="EMBL" id="GAB95717.1"/>
    </source>
</evidence>
<dbReference type="Proteomes" id="UP000008366">
    <property type="component" value="Unassembled WGS sequence"/>
</dbReference>
<proteinExistence type="predicted"/>
<dbReference type="EMBL" id="BAHD01000025">
    <property type="protein sequence ID" value="GAB95717.1"/>
    <property type="molecule type" value="Genomic_DNA"/>
</dbReference>
<keyword evidence="1" id="KW-0560">Oxidoreductase</keyword>
<reference evidence="4 5" key="1">
    <citation type="submission" date="2012-08" db="EMBL/GenBank/DDBJ databases">
        <title>Whole genome shotgun sequence of Kineosphaera limosa NBRC 100340.</title>
        <authorList>
            <person name="Yoshida I."/>
            <person name="Isaki S."/>
            <person name="Hosoyama A."/>
            <person name="Tsuchikane K."/>
            <person name="Katsumata H."/>
            <person name="Ando Y."/>
            <person name="Ohji S."/>
            <person name="Hamada M."/>
            <person name="Tamura T."/>
            <person name="Yamazoe A."/>
            <person name="Yamazaki S."/>
            <person name="Fujita N."/>
        </authorList>
    </citation>
    <scope>NUCLEOTIDE SEQUENCE [LARGE SCALE GENOMIC DNA]</scope>
    <source>
        <strain evidence="4 5">NBRC 100340</strain>
    </source>
</reference>
<evidence type="ECO:0000256" key="1">
    <source>
        <dbReference type="ARBA" id="ARBA00023002"/>
    </source>
</evidence>
<sequence>MLACYPLAAIADAIGPIDGVHTLVWDLAGERPAQAEHIEFLVTPPFMDRAKLETIATLPALRHVQLVSAGFDHALPFVPEGVGLSNAVGVHDTATAELALTLTLAMQRDLPDYVRAQERGSWASGTTPGLADRRVLVVGYGNIGRAITRRLLPFEVSVTAVASRARAGDDLVERVHGIEALPDLVGEHDIVILIVPLTEATTHLVDADLLARFRPGALLVNVARGKVVDTQALVAACAQGRVRAALDVTDPEPLPQDHPLFSTPGVLIAPHVGGNTEAFTPRLGRFVAAQVRAYVAGQALAGAQLQRSPL</sequence>
<dbReference type="RefSeq" id="WP_006592249.1">
    <property type="nucleotide sequence ID" value="NZ_BAHD01000025.1"/>
</dbReference>
<dbReference type="GO" id="GO:0016616">
    <property type="term" value="F:oxidoreductase activity, acting on the CH-OH group of donors, NAD or NADP as acceptor"/>
    <property type="evidence" value="ECO:0007669"/>
    <property type="project" value="UniProtKB-ARBA"/>
</dbReference>
<dbReference type="AlphaFoldDB" id="K6WUE5"/>
<dbReference type="InterPro" id="IPR006140">
    <property type="entry name" value="D-isomer_DH_NAD-bd"/>
</dbReference>
<evidence type="ECO:0000256" key="2">
    <source>
        <dbReference type="ARBA" id="ARBA00023027"/>
    </source>
</evidence>
<organism evidence="4 5">
    <name type="scientific">Kineosphaera limosa NBRC 100340</name>
    <dbReference type="NCBI Taxonomy" id="1184609"/>
    <lineage>
        <taxon>Bacteria</taxon>
        <taxon>Bacillati</taxon>
        <taxon>Actinomycetota</taxon>
        <taxon>Actinomycetes</taxon>
        <taxon>Micrococcales</taxon>
        <taxon>Dermatophilaceae</taxon>
        <taxon>Kineosphaera</taxon>
    </lineage>
</organism>
<feature type="domain" description="D-isomer specific 2-hydroxyacid dehydrogenase NAD-binding" evidence="3">
    <location>
        <begin position="101"/>
        <end position="273"/>
    </location>
</feature>
<evidence type="ECO:0000313" key="5">
    <source>
        <dbReference type="Proteomes" id="UP000008366"/>
    </source>
</evidence>
<dbReference type="SUPFAM" id="SSF51735">
    <property type="entry name" value="NAD(P)-binding Rossmann-fold domains"/>
    <property type="match status" value="1"/>
</dbReference>
<dbReference type="GO" id="GO:0051287">
    <property type="term" value="F:NAD binding"/>
    <property type="evidence" value="ECO:0007669"/>
    <property type="project" value="InterPro"/>
</dbReference>
<name>K6WUE5_9MICO</name>
<comment type="caution">
    <text evidence="4">The sequence shown here is derived from an EMBL/GenBank/DDBJ whole genome shotgun (WGS) entry which is preliminary data.</text>
</comment>
<evidence type="ECO:0000259" key="3">
    <source>
        <dbReference type="Pfam" id="PF02826"/>
    </source>
</evidence>
<keyword evidence="5" id="KW-1185">Reference proteome</keyword>